<evidence type="ECO:0000256" key="1">
    <source>
        <dbReference type="SAM" id="Phobius"/>
    </source>
</evidence>
<dbReference type="Proteomes" id="UP001595882">
    <property type="component" value="Unassembled WGS sequence"/>
</dbReference>
<keyword evidence="1" id="KW-0812">Transmembrane</keyword>
<evidence type="ECO:0000313" key="2">
    <source>
        <dbReference type="EMBL" id="MFC4403176.1"/>
    </source>
</evidence>
<proteinExistence type="predicted"/>
<dbReference type="InterPro" id="IPR021683">
    <property type="entry name" value="DUF3267"/>
</dbReference>
<protein>
    <submittedName>
        <fullName evidence="2">DUF3267 domain-containing protein</fullName>
    </submittedName>
</protein>
<keyword evidence="3" id="KW-1185">Reference proteome</keyword>
<organism evidence="2 3">
    <name type="scientific">Gracilibacillus xinjiangensis</name>
    <dbReference type="NCBI Taxonomy" id="1193282"/>
    <lineage>
        <taxon>Bacteria</taxon>
        <taxon>Bacillati</taxon>
        <taxon>Bacillota</taxon>
        <taxon>Bacilli</taxon>
        <taxon>Bacillales</taxon>
        <taxon>Bacillaceae</taxon>
        <taxon>Gracilibacillus</taxon>
    </lineage>
</organism>
<dbReference type="Pfam" id="PF11667">
    <property type="entry name" value="DUF3267"/>
    <property type="match status" value="1"/>
</dbReference>
<reference evidence="3" key="1">
    <citation type="journal article" date="2019" name="Int. J. Syst. Evol. Microbiol.">
        <title>The Global Catalogue of Microorganisms (GCM) 10K type strain sequencing project: providing services to taxonomists for standard genome sequencing and annotation.</title>
        <authorList>
            <consortium name="The Broad Institute Genomics Platform"/>
            <consortium name="The Broad Institute Genome Sequencing Center for Infectious Disease"/>
            <person name="Wu L."/>
            <person name="Ma J."/>
        </authorList>
    </citation>
    <scope>NUCLEOTIDE SEQUENCE [LARGE SCALE GENOMIC DNA]</scope>
    <source>
        <strain evidence="3">CCUG 37865</strain>
    </source>
</reference>
<evidence type="ECO:0000313" key="3">
    <source>
        <dbReference type="Proteomes" id="UP001595882"/>
    </source>
</evidence>
<keyword evidence="1" id="KW-0472">Membrane</keyword>
<comment type="caution">
    <text evidence="2">The sequence shown here is derived from an EMBL/GenBank/DDBJ whole genome shotgun (WGS) entry which is preliminary data.</text>
</comment>
<keyword evidence="1" id="KW-1133">Transmembrane helix</keyword>
<feature type="transmembrane region" description="Helical" evidence="1">
    <location>
        <begin position="49"/>
        <end position="68"/>
    </location>
</feature>
<feature type="transmembrane region" description="Helical" evidence="1">
    <location>
        <begin position="108"/>
        <end position="129"/>
    </location>
</feature>
<feature type="transmembrane region" description="Helical" evidence="1">
    <location>
        <begin position="18"/>
        <end position="37"/>
    </location>
</feature>
<gene>
    <name evidence="2" type="ORF">ACFOY7_08810</name>
</gene>
<accession>A0ABV8WTH0</accession>
<dbReference type="RefSeq" id="WP_390251457.1">
    <property type="nucleotide sequence ID" value="NZ_JBHSDT010000004.1"/>
</dbReference>
<name>A0ABV8WTH0_9BACI</name>
<sequence>MNCWDTINVEKKLGVSRIIILSLIFGLLSFITLYLPFTFIHTKAVIQDYGFIPLLAGLAILPILHKLFHVIPLKISNKQLKITWAFALYFIPYLKVCSNTKTSKPILLIALVAPTIFITIPCIIAGYLYPSYYPYLLLYGAVNLSLSYVDFIYIKHLWKAPKKCIISNDEQGYDILIKR</sequence>
<feature type="transmembrane region" description="Helical" evidence="1">
    <location>
        <begin position="135"/>
        <end position="154"/>
    </location>
</feature>
<dbReference type="EMBL" id="JBHSDT010000004">
    <property type="protein sequence ID" value="MFC4403176.1"/>
    <property type="molecule type" value="Genomic_DNA"/>
</dbReference>